<accession>K0B150</accession>
<gene>
    <name evidence="12" type="primary">rpsD2</name>
    <name evidence="9" type="synonym">rpsD</name>
    <name evidence="12" type="ordered locus">Curi_c22360</name>
</gene>
<evidence type="ECO:0000313" key="12">
    <source>
        <dbReference type="EMBL" id="AFS79239.1"/>
    </source>
</evidence>
<dbReference type="SUPFAM" id="SSF55174">
    <property type="entry name" value="Alpha-L RNA-binding motif"/>
    <property type="match status" value="1"/>
</dbReference>
<dbReference type="NCBIfam" id="NF003717">
    <property type="entry name" value="PRK05327.1"/>
    <property type="match status" value="1"/>
</dbReference>
<dbReference type="Pfam" id="PF00163">
    <property type="entry name" value="Ribosomal_S4"/>
    <property type="match status" value="1"/>
</dbReference>
<evidence type="ECO:0000256" key="4">
    <source>
        <dbReference type="ARBA" id="ARBA00022884"/>
    </source>
</evidence>
<dbReference type="FunFam" id="1.10.1050.10:FF:000001">
    <property type="entry name" value="30S ribosomal protein S4"/>
    <property type="match status" value="1"/>
</dbReference>
<dbReference type="InterPro" id="IPR001912">
    <property type="entry name" value="Ribosomal_uS4_N"/>
</dbReference>
<evidence type="ECO:0000256" key="9">
    <source>
        <dbReference type="HAMAP-Rule" id="MF_01306"/>
    </source>
</evidence>
<keyword evidence="5 9" id="KW-0689">Ribosomal protein</keyword>
<dbReference type="KEGG" id="cad:Curi_c22360"/>
<evidence type="ECO:0000259" key="10">
    <source>
        <dbReference type="SMART" id="SM00363"/>
    </source>
</evidence>
<dbReference type="GO" id="GO:0003735">
    <property type="term" value="F:structural constituent of ribosome"/>
    <property type="evidence" value="ECO:0007669"/>
    <property type="project" value="InterPro"/>
</dbReference>
<dbReference type="EMBL" id="CP003326">
    <property type="protein sequence ID" value="AFS79239.1"/>
    <property type="molecule type" value="Genomic_DNA"/>
</dbReference>
<evidence type="ECO:0000256" key="1">
    <source>
        <dbReference type="ARBA" id="ARBA00003866"/>
    </source>
</evidence>
<dbReference type="FunFam" id="3.10.290.10:FF:000001">
    <property type="entry name" value="30S ribosomal protein S4"/>
    <property type="match status" value="1"/>
</dbReference>
<dbReference type="eggNOG" id="COG0522">
    <property type="taxonomic scope" value="Bacteria"/>
</dbReference>
<dbReference type="InterPro" id="IPR005709">
    <property type="entry name" value="Ribosomal_uS4_bac-type"/>
</dbReference>
<dbReference type="GO" id="GO:0019843">
    <property type="term" value="F:rRNA binding"/>
    <property type="evidence" value="ECO:0007669"/>
    <property type="project" value="UniProtKB-UniRule"/>
</dbReference>
<keyword evidence="6 9" id="KW-0687">Ribonucleoprotein</keyword>
<evidence type="ECO:0000256" key="3">
    <source>
        <dbReference type="ARBA" id="ARBA00022730"/>
    </source>
</evidence>
<dbReference type="OrthoDB" id="9803672at2"/>
<dbReference type="CDD" id="cd00165">
    <property type="entry name" value="S4"/>
    <property type="match status" value="1"/>
</dbReference>
<dbReference type="NCBIfam" id="TIGR01017">
    <property type="entry name" value="rpsD_bact"/>
    <property type="match status" value="1"/>
</dbReference>
<keyword evidence="3 9" id="KW-0699">rRNA-binding</keyword>
<keyword evidence="4 9" id="KW-0694">RNA-binding</keyword>
<comment type="function">
    <text evidence="9">With S5 and S12 plays an important role in translational accuracy.</text>
</comment>
<evidence type="ECO:0000256" key="5">
    <source>
        <dbReference type="ARBA" id="ARBA00022980"/>
    </source>
</evidence>
<comment type="function">
    <text evidence="1 9">One of the primary rRNA binding proteins, it binds directly to 16S rRNA where it nucleates assembly of the body of the 30S subunit.</text>
</comment>
<dbReference type="Gene3D" id="1.10.1050.10">
    <property type="entry name" value="Ribosomal Protein S4 Delta 41, Chain A, domain 1"/>
    <property type="match status" value="1"/>
</dbReference>
<organism evidence="12 13">
    <name type="scientific">Gottschalkia acidurici (strain ATCC 7906 / DSM 604 / BCRC 14475 / CIP 104303 / KCTC 5404 / NCIMB 10678 / 9a)</name>
    <name type="common">Clostridium acidurici</name>
    <dbReference type="NCBI Taxonomy" id="1128398"/>
    <lineage>
        <taxon>Bacteria</taxon>
        <taxon>Bacillati</taxon>
        <taxon>Bacillota</taxon>
        <taxon>Tissierellia</taxon>
        <taxon>Tissierellales</taxon>
        <taxon>Gottschalkiaceae</taxon>
        <taxon>Gottschalkia</taxon>
    </lineage>
</organism>
<evidence type="ECO:0000259" key="11">
    <source>
        <dbReference type="SMART" id="SM01390"/>
    </source>
</evidence>
<dbReference type="Proteomes" id="UP000006094">
    <property type="component" value="Chromosome"/>
</dbReference>
<dbReference type="Gene3D" id="3.10.290.10">
    <property type="entry name" value="RNA-binding S4 domain"/>
    <property type="match status" value="1"/>
</dbReference>
<dbReference type="STRING" id="1128398.Curi_c22360"/>
<reference evidence="12 13" key="1">
    <citation type="journal article" date="2012" name="PLoS ONE">
        <title>The purine-utilizing bacterium Clostridium acidurici 9a: a genome-guided metabolic reconsideration.</title>
        <authorList>
            <person name="Hartwich K."/>
            <person name="Poehlein A."/>
            <person name="Daniel R."/>
        </authorList>
    </citation>
    <scope>NUCLEOTIDE SEQUENCE [LARGE SCALE GENOMIC DNA]</scope>
    <source>
        <strain evidence="13">ATCC 7906 / DSM 604 / BCRC 14475 / CIP 104303 / KCTC 5404 / NCIMB 10678 / 9a</strain>
    </source>
</reference>
<evidence type="ECO:0000313" key="13">
    <source>
        <dbReference type="Proteomes" id="UP000006094"/>
    </source>
</evidence>
<dbReference type="HAMAP" id="MF_01306_B">
    <property type="entry name" value="Ribosomal_uS4_B"/>
    <property type="match status" value="1"/>
</dbReference>
<evidence type="ECO:0000256" key="8">
    <source>
        <dbReference type="ARBA" id="ARBA00035254"/>
    </source>
</evidence>
<dbReference type="GO" id="GO:0015935">
    <property type="term" value="C:small ribosomal subunit"/>
    <property type="evidence" value="ECO:0007669"/>
    <property type="project" value="InterPro"/>
</dbReference>
<feature type="domain" description="RNA-binding S4" evidence="10">
    <location>
        <begin position="98"/>
        <end position="161"/>
    </location>
</feature>
<comment type="similarity">
    <text evidence="2 9">Belongs to the universal ribosomal protein uS4 family.</text>
</comment>
<dbReference type="InterPro" id="IPR036986">
    <property type="entry name" value="S4_RNA-bd_sf"/>
</dbReference>
<sequence length="208" mass="23965">MARYTGPVCRLCRREGQKLYLKGDKCFTDKCSVTRRAYAPGQHGQGRKKLSNYGVQLREKQKVRRYYGVLEGQMRKYFEVADKMQGITGENLLKVLELRFDNVIYRLGLAESRAQARQLVTHGHFTVNGKKLDIPSYLVNVGDVIEVKEGSRKSPKIKELQENHQGNILPWLQFDVEKLSGKVISQPTREDIDLPIEEHLIVELYSKN</sequence>
<dbReference type="PANTHER" id="PTHR11831:SF4">
    <property type="entry name" value="SMALL RIBOSOMAL SUBUNIT PROTEIN US4M"/>
    <property type="match status" value="1"/>
</dbReference>
<dbReference type="PATRIC" id="fig|1128398.3.peg.2314"/>
<dbReference type="PANTHER" id="PTHR11831">
    <property type="entry name" value="30S 40S RIBOSOMAL PROTEIN"/>
    <property type="match status" value="1"/>
</dbReference>
<name>K0B150_GOTA9</name>
<dbReference type="Pfam" id="PF01479">
    <property type="entry name" value="S4"/>
    <property type="match status" value="1"/>
</dbReference>
<dbReference type="InterPro" id="IPR022801">
    <property type="entry name" value="Ribosomal_uS4"/>
</dbReference>
<dbReference type="RefSeq" id="WP_014968375.1">
    <property type="nucleotide sequence ID" value="NC_018664.1"/>
</dbReference>
<evidence type="ECO:0000256" key="7">
    <source>
        <dbReference type="ARBA" id="ARBA00025813"/>
    </source>
</evidence>
<proteinExistence type="inferred from homology"/>
<feature type="domain" description="Small ribosomal subunit protein uS4 N-terminal" evidence="11">
    <location>
        <begin position="3"/>
        <end position="97"/>
    </location>
</feature>
<dbReference type="SMART" id="SM01390">
    <property type="entry name" value="Ribosomal_S4"/>
    <property type="match status" value="1"/>
</dbReference>
<dbReference type="GO" id="GO:0042274">
    <property type="term" value="P:ribosomal small subunit biogenesis"/>
    <property type="evidence" value="ECO:0007669"/>
    <property type="project" value="TreeGrafter"/>
</dbReference>
<evidence type="ECO:0000256" key="6">
    <source>
        <dbReference type="ARBA" id="ARBA00023274"/>
    </source>
</evidence>
<dbReference type="InterPro" id="IPR002942">
    <property type="entry name" value="S4_RNA-bd"/>
</dbReference>
<dbReference type="PROSITE" id="PS50889">
    <property type="entry name" value="S4"/>
    <property type="match status" value="1"/>
</dbReference>
<comment type="subunit">
    <text evidence="7 9">Part of the 30S ribosomal subunit. Contacts protein S5. The interaction surface between S4 and S5 is involved in control of translational fidelity.</text>
</comment>
<dbReference type="SMART" id="SM00363">
    <property type="entry name" value="S4"/>
    <property type="match status" value="1"/>
</dbReference>
<dbReference type="HOGENOM" id="CLU_092403_0_1_9"/>
<protein>
    <recommendedName>
        <fullName evidence="8 9">Small ribosomal subunit protein uS4</fullName>
    </recommendedName>
</protein>
<dbReference type="AlphaFoldDB" id="K0B150"/>
<keyword evidence="13" id="KW-1185">Reference proteome</keyword>
<evidence type="ECO:0000256" key="2">
    <source>
        <dbReference type="ARBA" id="ARBA00007465"/>
    </source>
</evidence>
<dbReference type="GO" id="GO:0006412">
    <property type="term" value="P:translation"/>
    <property type="evidence" value="ECO:0007669"/>
    <property type="project" value="UniProtKB-UniRule"/>
</dbReference>